<gene>
    <name evidence="2" type="ORF">GBAR_LOCUS8724</name>
</gene>
<dbReference type="GO" id="GO:0045721">
    <property type="term" value="P:negative regulation of gluconeogenesis"/>
    <property type="evidence" value="ECO:0007669"/>
    <property type="project" value="TreeGrafter"/>
</dbReference>
<dbReference type="GO" id="GO:0034657">
    <property type="term" value="C:GID complex"/>
    <property type="evidence" value="ECO:0007669"/>
    <property type="project" value="TreeGrafter"/>
</dbReference>
<evidence type="ECO:0000256" key="1">
    <source>
        <dbReference type="ARBA" id="ARBA00061469"/>
    </source>
</evidence>
<organism evidence="2 3">
    <name type="scientific">Geodia barretti</name>
    <name type="common">Barrett's horny sponge</name>
    <dbReference type="NCBI Taxonomy" id="519541"/>
    <lineage>
        <taxon>Eukaryota</taxon>
        <taxon>Metazoa</taxon>
        <taxon>Porifera</taxon>
        <taxon>Demospongiae</taxon>
        <taxon>Heteroscleromorpha</taxon>
        <taxon>Tetractinellida</taxon>
        <taxon>Astrophorina</taxon>
        <taxon>Geodiidae</taxon>
        <taxon>Geodia</taxon>
    </lineage>
</organism>
<sequence length="128" mass="13931">MPGLLVLGERGVGEGVGRQSGCPLTLLHSGSVFRGHQQSKGSKYQVEVVFQHVDYENSCVFGYLKIQGLTEDYPNLTTFFEGDVSAVAYPFASLCQVGRLGGGGQETLGEVFSVQTVHEDLQHRRLLL</sequence>
<comment type="similarity">
    <text evidence="1">Belongs to the GID4/VID24 family.</text>
</comment>
<dbReference type="Pfam" id="PF09783">
    <property type="entry name" value="Vac_ImportDeg"/>
    <property type="match status" value="1"/>
</dbReference>
<accession>A0AA35WA76</accession>
<dbReference type="GO" id="GO:0006623">
    <property type="term" value="P:protein targeting to vacuole"/>
    <property type="evidence" value="ECO:0007669"/>
    <property type="project" value="TreeGrafter"/>
</dbReference>
<dbReference type="EMBL" id="CASHTH010001303">
    <property type="protein sequence ID" value="CAI8013853.1"/>
    <property type="molecule type" value="Genomic_DNA"/>
</dbReference>
<dbReference type="PANTHER" id="PTHR14534">
    <property type="entry name" value="VACUOLAR IMPORT AND DEGRADATION PROTEIN 24"/>
    <property type="match status" value="1"/>
</dbReference>
<reference evidence="2" key="1">
    <citation type="submission" date="2023-03" db="EMBL/GenBank/DDBJ databases">
        <authorList>
            <person name="Steffen K."/>
            <person name="Cardenas P."/>
        </authorList>
    </citation>
    <scope>NUCLEOTIDE SEQUENCE</scope>
</reference>
<proteinExistence type="inferred from homology"/>
<keyword evidence="3" id="KW-1185">Reference proteome</keyword>
<dbReference type="GO" id="GO:0043161">
    <property type="term" value="P:proteasome-mediated ubiquitin-dependent protein catabolic process"/>
    <property type="evidence" value="ECO:0007669"/>
    <property type="project" value="TreeGrafter"/>
</dbReference>
<dbReference type="InterPro" id="IPR018618">
    <property type="entry name" value="GID4/10-like"/>
</dbReference>
<evidence type="ECO:0000313" key="2">
    <source>
        <dbReference type="EMBL" id="CAI8013853.1"/>
    </source>
</evidence>
<evidence type="ECO:0000313" key="3">
    <source>
        <dbReference type="Proteomes" id="UP001174909"/>
    </source>
</evidence>
<dbReference type="AlphaFoldDB" id="A0AA35WA76"/>
<comment type="caution">
    <text evidence="2">The sequence shown here is derived from an EMBL/GenBank/DDBJ whole genome shotgun (WGS) entry which is preliminary data.</text>
</comment>
<protein>
    <submittedName>
        <fullName evidence="2">Glucose-induced degradation protein 4 homolog</fullName>
    </submittedName>
</protein>
<dbReference type="Proteomes" id="UP001174909">
    <property type="component" value="Unassembled WGS sequence"/>
</dbReference>
<dbReference type="GO" id="GO:0007039">
    <property type="term" value="P:protein catabolic process in the vacuole"/>
    <property type="evidence" value="ECO:0007669"/>
    <property type="project" value="TreeGrafter"/>
</dbReference>
<name>A0AA35WA76_GEOBA</name>
<dbReference type="GO" id="GO:0005773">
    <property type="term" value="C:vacuole"/>
    <property type="evidence" value="ECO:0007669"/>
    <property type="project" value="GOC"/>
</dbReference>
<dbReference type="PANTHER" id="PTHR14534:SF3">
    <property type="entry name" value="GID COMPLEX SUBUNIT 4 HOMOLOG"/>
    <property type="match status" value="1"/>
</dbReference>